<keyword evidence="4" id="KW-1003">Cell membrane</keyword>
<dbReference type="Gene3D" id="1.20.58.340">
    <property type="entry name" value="Magnesium transport protein CorA, transmembrane region"/>
    <property type="match status" value="2"/>
</dbReference>
<dbReference type="Gene3D" id="3.30.460.20">
    <property type="entry name" value="CorA soluble domain-like"/>
    <property type="match status" value="1"/>
</dbReference>
<protein>
    <recommendedName>
        <fullName evidence="11">Magnesium transporter CorA</fullName>
    </recommendedName>
</protein>
<dbReference type="GO" id="GO:0015095">
    <property type="term" value="F:magnesium ion transmembrane transporter activity"/>
    <property type="evidence" value="ECO:0007669"/>
    <property type="project" value="TreeGrafter"/>
</dbReference>
<dbReference type="EMBL" id="PCXE01000014">
    <property type="protein sequence ID" value="PIR26785.1"/>
    <property type="molecule type" value="Genomic_DNA"/>
</dbReference>
<dbReference type="GO" id="GO:0050897">
    <property type="term" value="F:cobalt ion binding"/>
    <property type="evidence" value="ECO:0007669"/>
    <property type="project" value="TreeGrafter"/>
</dbReference>
<dbReference type="Pfam" id="PF01544">
    <property type="entry name" value="CorA"/>
    <property type="match status" value="1"/>
</dbReference>
<comment type="similarity">
    <text evidence="2">Belongs to the CorA metal ion transporter (MIT) (TC 1.A.35) family.</text>
</comment>
<dbReference type="InterPro" id="IPR045861">
    <property type="entry name" value="CorA_cytoplasmic_dom"/>
</dbReference>
<evidence type="ECO:0000256" key="5">
    <source>
        <dbReference type="ARBA" id="ARBA00022692"/>
    </source>
</evidence>
<dbReference type="SUPFAM" id="SSF144083">
    <property type="entry name" value="Magnesium transport protein CorA, transmembrane region"/>
    <property type="match status" value="1"/>
</dbReference>
<name>A0A2H0PZT7_9BACT</name>
<evidence type="ECO:0000256" key="7">
    <source>
        <dbReference type="ARBA" id="ARBA00023136"/>
    </source>
</evidence>
<reference evidence="9 10" key="1">
    <citation type="submission" date="2017-09" db="EMBL/GenBank/DDBJ databases">
        <title>Depth-based differentiation of microbial function through sediment-hosted aquifers and enrichment of novel symbionts in the deep terrestrial subsurface.</title>
        <authorList>
            <person name="Probst A.J."/>
            <person name="Ladd B."/>
            <person name="Jarett J.K."/>
            <person name="Geller-Mcgrath D.E."/>
            <person name="Sieber C.M."/>
            <person name="Emerson J.B."/>
            <person name="Anantharaman K."/>
            <person name="Thomas B.C."/>
            <person name="Malmstrom R."/>
            <person name="Stieglmeier M."/>
            <person name="Klingl A."/>
            <person name="Woyke T."/>
            <person name="Ryan C.M."/>
            <person name="Banfield J.F."/>
        </authorList>
    </citation>
    <scope>NUCLEOTIDE SEQUENCE [LARGE SCALE GENOMIC DNA]</scope>
    <source>
        <strain evidence="9">CG11_big_fil_rev_8_21_14_0_20_43_10</strain>
    </source>
</reference>
<keyword evidence="7 8" id="KW-0472">Membrane</keyword>
<organism evidence="9 10">
    <name type="scientific">Candidatus Brennerbacteria bacterium CG11_big_fil_rev_8_21_14_0_20_43_10</name>
    <dbReference type="NCBI Taxonomy" id="1974523"/>
    <lineage>
        <taxon>Bacteria</taxon>
        <taxon>Candidatus Brenneribacteriota</taxon>
    </lineage>
</organism>
<keyword evidence="6 8" id="KW-1133">Transmembrane helix</keyword>
<comment type="caution">
    <text evidence="9">The sequence shown here is derived from an EMBL/GenBank/DDBJ whole genome shotgun (WGS) entry which is preliminary data.</text>
</comment>
<dbReference type="Proteomes" id="UP000236846">
    <property type="component" value="Unassembled WGS sequence"/>
</dbReference>
<feature type="transmembrane region" description="Helical" evidence="8">
    <location>
        <begin position="278"/>
        <end position="296"/>
    </location>
</feature>
<dbReference type="SUPFAM" id="SSF143865">
    <property type="entry name" value="CorA soluble domain-like"/>
    <property type="match status" value="1"/>
</dbReference>
<evidence type="ECO:0000256" key="1">
    <source>
        <dbReference type="ARBA" id="ARBA00004651"/>
    </source>
</evidence>
<evidence type="ECO:0000256" key="6">
    <source>
        <dbReference type="ARBA" id="ARBA00022989"/>
    </source>
</evidence>
<evidence type="ECO:0008006" key="11">
    <source>
        <dbReference type="Google" id="ProtNLM"/>
    </source>
</evidence>
<evidence type="ECO:0000313" key="10">
    <source>
        <dbReference type="Proteomes" id="UP000236846"/>
    </source>
</evidence>
<evidence type="ECO:0000256" key="4">
    <source>
        <dbReference type="ARBA" id="ARBA00022475"/>
    </source>
</evidence>
<feature type="transmembrane region" description="Helical" evidence="8">
    <location>
        <begin position="244"/>
        <end position="266"/>
    </location>
</feature>
<dbReference type="InterPro" id="IPR002523">
    <property type="entry name" value="MgTranspt_CorA/ZnTranspt_ZntB"/>
</dbReference>
<sequence length="302" mass="34800">MRIIKEKITWYHLSSATSEELEFIKSELKMPEPVMQELQSPSSRQKMESYPGLLYVIVKFPIYEKKKKTCRAVEIDFIITDSAIATITYEQIQPLEELFTQCEQLEGLRQKTFGNTTAELAEAIFSHVFTYGMRELTHIDKSINEISEQLYQGVEKSMIPLIALVKRDVLDFRRILKPTEGVLHDLHDVSKALYGDEKLFTFNNIIGVYEDIWDVVENQKDTIESLESTNQALLSSKINEVMKILSIIAFLLAPFTIIGSMFQMNLQFTPIAGMPGDWWIVMAIIAACCIGLFIYFKKKKWI</sequence>
<evidence type="ECO:0000313" key="9">
    <source>
        <dbReference type="EMBL" id="PIR26785.1"/>
    </source>
</evidence>
<accession>A0A2H0PZT7</accession>
<dbReference type="GO" id="GO:0005886">
    <property type="term" value="C:plasma membrane"/>
    <property type="evidence" value="ECO:0007669"/>
    <property type="project" value="UniProtKB-SubCell"/>
</dbReference>
<proteinExistence type="inferred from homology"/>
<evidence type="ECO:0000256" key="8">
    <source>
        <dbReference type="SAM" id="Phobius"/>
    </source>
</evidence>
<keyword evidence="3" id="KW-0813">Transport</keyword>
<dbReference type="AlphaFoldDB" id="A0A2H0PZT7"/>
<comment type="subcellular location">
    <subcellularLocation>
        <location evidence="1">Cell membrane</location>
        <topology evidence="1">Multi-pass membrane protein</topology>
    </subcellularLocation>
</comment>
<dbReference type="PANTHER" id="PTHR46494">
    <property type="entry name" value="CORA FAMILY METAL ION TRANSPORTER (EUROFUNG)"/>
    <property type="match status" value="1"/>
</dbReference>
<gene>
    <name evidence="9" type="ORF">COV41_00745</name>
</gene>
<evidence type="ECO:0000256" key="3">
    <source>
        <dbReference type="ARBA" id="ARBA00022448"/>
    </source>
</evidence>
<dbReference type="PANTHER" id="PTHR46494:SF1">
    <property type="entry name" value="CORA FAMILY METAL ION TRANSPORTER (EUROFUNG)"/>
    <property type="match status" value="1"/>
</dbReference>
<dbReference type="GO" id="GO:0000287">
    <property type="term" value="F:magnesium ion binding"/>
    <property type="evidence" value="ECO:0007669"/>
    <property type="project" value="TreeGrafter"/>
</dbReference>
<keyword evidence="5 8" id="KW-0812">Transmembrane</keyword>
<evidence type="ECO:0000256" key="2">
    <source>
        <dbReference type="ARBA" id="ARBA00009765"/>
    </source>
</evidence>
<dbReference type="InterPro" id="IPR045863">
    <property type="entry name" value="CorA_TM1_TM2"/>
</dbReference>
<dbReference type="GO" id="GO:0015087">
    <property type="term" value="F:cobalt ion transmembrane transporter activity"/>
    <property type="evidence" value="ECO:0007669"/>
    <property type="project" value="TreeGrafter"/>
</dbReference>